<reference evidence="1 2" key="1">
    <citation type="submission" date="2011-05" db="EMBL/GenBank/DDBJ databases">
        <authorList>
            <person name="Muzny D."/>
            <person name="Qin X."/>
            <person name="Deng J."/>
            <person name="Jiang H."/>
            <person name="Liu Y."/>
            <person name="Qu J."/>
            <person name="Song X.-Z."/>
            <person name="Zhang L."/>
            <person name="Thornton R."/>
            <person name="Coyle M."/>
            <person name="Francisco L."/>
            <person name="Jackson L."/>
            <person name="Javaid M."/>
            <person name="Korchina V."/>
            <person name="Kovar C."/>
            <person name="Mata R."/>
            <person name="Mathew T."/>
            <person name="Ngo R."/>
            <person name="Nguyen L."/>
            <person name="Nguyen N."/>
            <person name="Okwuonu G."/>
            <person name="Ongeri F."/>
            <person name="Pham C."/>
            <person name="Simmons D."/>
            <person name="Wilczek-Boney K."/>
            <person name="Hale W."/>
            <person name="Jakkamsetti A."/>
            <person name="Pham P."/>
            <person name="Ruth R."/>
            <person name="San Lucas F."/>
            <person name="Warren J."/>
            <person name="Zhang J."/>
            <person name="Zhao Z."/>
            <person name="Zhou C."/>
            <person name="Zhu D."/>
            <person name="Lee S."/>
            <person name="Bess C."/>
            <person name="Blankenburg K."/>
            <person name="Forbes L."/>
            <person name="Fu Q."/>
            <person name="Gubbala S."/>
            <person name="Hirani K."/>
            <person name="Jayaseelan J.C."/>
            <person name="Lara F."/>
            <person name="Munidasa M."/>
            <person name="Palculict T."/>
            <person name="Patil S."/>
            <person name="Pu L.-L."/>
            <person name="Saada N."/>
            <person name="Tang L."/>
            <person name="Weissenberger G."/>
            <person name="Zhu Y."/>
            <person name="Hemphill L."/>
            <person name="Shang Y."/>
            <person name="Youmans B."/>
            <person name="Ayvaz T."/>
            <person name="Ross M."/>
            <person name="Santibanez J."/>
            <person name="Aqrawi P."/>
            <person name="Gross S."/>
            <person name="Joshi V."/>
            <person name="Fowler G."/>
            <person name="Nazareth L."/>
            <person name="Reid J."/>
            <person name="Worley K."/>
            <person name="Petrosino J."/>
            <person name="Highlander S."/>
            <person name="Gibbs R."/>
        </authorList>
    </citation>
    <scope>NUCLEOTIDE SEQUENCE [LARGE SCALE GENOMIC DNA]</scope>
    <source>
        <strain evidence="1 2">ATCC 33926</strain>
    </source>
</reference>
<evidence type="ECO:0000313" key="2">
    <source>
        <dbReference type="Proteomes" id="UP000004982"/>
    </source>
</evidence>
<sequence>MGCHEISIWLSINSKRNYRIFKMIWQSDNSKNRNCIFERHYTQYEVGEKLNFK</sequence>
<dbReference type="Proteomes" id="UP000004982">
    <property type="component" value="Unassembled WGS sequence"/>
</dbReference>
<comment type="caution">
    <text evidence="1">The sequence shown here is derived from an EMBL/GenBank/DDBJ whole genome shotgun (WGS) entry which is preliminary data.</text>
</comment>
<protein>
    <submittedName>
        <fullName evidence="1">Uncharacterized protein</fullName>
    </submittedName>
</protein>
<organism evidence="1 2">
    <name type="scientific">Neisseria macacae ATCC 33926</name>
    <dbReference type="NCBI Taxonomy" id="997348"/>
    <lineage>
        <taxon>Bacteria</taxon>
        <taxon>Pseudomonadati</taxon>
        <taxon>Pseudomonadota</taxon>
        <taxon>Betaproteobacteria</taxon>
        <taxon>Neisseriales</taxon>
        <taxon>Neisseriaceae</taxon>
        <taxon>Neisseria</taxon>
    </lineage>
</organism>
<dbReference type="EMBL" id="AFQE01000113">
    <property type="protein sequence ID" value="EGQ75726.1"/>
    <property type="molecule type" value="Genomic_DNA"/>
</dbReference>
<name>A0AA36UHH2_9NEIS</name>
<gene>
    <name evidence="1" type="ORF">HMPREF9418_2302</name>
</gene>
<accession>A0AA36UHH2</accession>
<proteinExistence type="predicted"/>
<dbReference type="AlphaFoldDB" id="A0AA36UHH2"/>
<evidence type="ECO:0000313" key="1">
    <source>
        <dbReference type="EMBL" id="EGQ75726.1"/>
    </source>
</evidence>